<protein>
    <submittedName>
        <fullName evidence="2">Uncharacterized protein</fullName>
    </submittedName>
</protein>
<organism evidence="2">
    <name type="scientific">marine metagenome</name>
    <dbReference type="NCBI Taxonomy" id="408172"/>
    <lineage>
        <taxon>unclassified sequences</taxon>
        <taxon>metagenomes</taxon>
        <taxon>ecological metagenomes</taxon>
    </lineage>
</organism>
<feature type="transmembrane region" description="Helical" evidence="1">
    <location>
        <begin position="21"/>
        <end position="41"/>
    </location>
</feature>
<keyword evidence="1" id="KW-0472">Membrane</keyword>
<keyword evidence="1" id="KW-1133">Transmembrane helix</keyword>
<name>A0A381ZRN6_9ZZZZ</name>
<feature type="non-terminal residue" evidence="2">
    <location>
        <position position="1"/>
    </location>
</feature>
<dbReference type="AlphaFoldDB" id="A0A381ZRN6"/>
<accession>A0A381ZRN6</accession>
<evidence type="ECO:0000256" key="1">
    <source>
        <dbReference type="SAM" id="Phobius"/>
    </source>
</evidence>
<evidence type="ECO:0000313" key="2">
    <source>
        <dbReference type="EMBL" id="SVA91910.1"/>
    </source>
</evidence>
<proteinExistence type="predicted"/>
<keyword evidence="1" id="KW-0812">Transmembrane</keyword>
<gene>
    <name evidence="2" type="ORF">METZ01_LOCUS144764</name>
</gene>
<sequence length="190" mass="22145">DIRERLVSSVLLLINQRFNSRWIMGFVFFALLLVSSSVLFFPQLINVAEDHVFQANVTSNFLEVSSEIDIVENRQLAHYRQPIVLVSQWNQVDKRMDDILKQRESIEMKMASLIPDRRQVEPFYSVDEPDFVFFAQPVVPTKADRKVDYALPSGVAFSSFSKKIKWRRLSHTNRILNNLSVARVFDPVRL</sequence>
<dbReference type="EMBL" id="UINC01022392">
    <property type="protein sequence ID" value="SVA91910.1"/>
    <property type="molecule type" value="Genomic_DNA"/>
</dbReference>
<reference evidence="2" key="1">
    <citation type="submission" date="2018-05" db="EMBL/GenBank/DDBJ databases">
        <authorList>
            <person name="Lanie J.A."/>
            <person name="Ng W.-L."/>
            <person name="Kazmierczak K.M."/>
            <person name="Andrzejewski T.M."/>
            <person name="Davidsen T.M."/>
            <person name="Wayne K.J."/>
            <person name="Tettelin H."/>
            <person name="Glass J.I."/>
            <person name="Rusch D."/>
            <person name="Podicherti R."/>
            <person name="Tsui H.-C.T."/>
            <person name="Winkler M.E."/>
        </authorList>
    </citation>
    <scope>NUCLEOTIDE SEQUENCE</scope>
</reference>